<proteinExistence type="predicted"/>
<keyword evidence="2" id="KW-1185">Reference proteome</keyword>
<evidence type="ECO:0000313" key="1">
    <source>
        <dbReference type="EMBL" id="KAH7923807.1"/>
    </source>
</evidence>
<comment type="caution">
    <text evidence="1">The sequence shown here is derived from an EMBL/GenBank/DDBJ whole genome shotgun (WGS) entry which is preliminary data.</text>
</comment>
<name>A0ACB8BG74_9AGAM</name>
<protein>
    <submittedName>
        <fullName evidence="1">Uncharacterized protein</fullName>
    </submittedName>
</protein>
<reference evidence="1" key="1">
    <citation type="journal article" date="2021" name="New Phytol.">
        <title>Evolutionary innovations through gain and loss of genes in the ectomycorrhizal Boletales.</title>
        <authorList>
            <person name="Wu G."/>
            <person name="Miyauchi S."/>
            <person name="Morin E."/>
            <person name="Kuo A."/>
            <person name="Drula E."/>
            <person name="Varga T."/>
            <person name="Kohler A."/>
            <person name="Feng B."/>
            <person name="Cao Y."/>
            <person name="Lipzen A."/>
            <person name="Daum C."/>
            <person name="Hundley H."/>
            <person name="Pangilinan J."/>
            <person name="Johnson J."/>
            <person name="Barry K."/>
            <person name="LaButti K."/>
            <person name="Ng V."/>
            <person name="Ahrendt S."/>
            <person name="Min B."/>
            <person name="Choi I.G."/>
            <person name="Park H."/>
            <person name="Plett J.M."/>
            <person name="Magnuson J."/>
            <person name="Spatafora J.W."/>
            <person name="Nagy L.G."/>
            <person name="Henrissat B."/>
            <person name="Grigoriev I.V."/>
            <person name="Yang Z.L."/>
            <person name="Xu J."/>
            <person name="Martin F.M."/>
        </authorList>
    </citation>
    <scope>NUCLEOTIDE SEQUENCE</scope>
    <source>
        <strain evidence="1">KUC20120723A-06</strain>
    </source>
</reference>
<organism evidence="1 2">
    <name type="scientific">Leucogyrophana mollusca</name>
    <dbReference type="NCBI Taxonomy" id="85980"/>
    <lineage>
        <taxon>Eukaryota</taxon>
        <taxon>Fungi</taxon>
        <taxon>Dikarya</taxon>
        <taxon>Basidiomycota</taxon>
        <taxon>Agaricomycotina</taxon>
        <taxon>Agaricomycetes</taxon>
        <taxon>Agaricomycetidae</taxon>
        <taxon>Boletales</taxon>
        <taxon>Boletales incertae sedis</taxon>
        <taxon>Leucogyrophana</taxon>
    </lineage>
</organism>
<gene>
    <name evidence="1" type="ORF">BV22DRAFT_1130378</name>
</gene>
<evidence type="ECO:0000313" key="2">
    <source>
        <dbReference type="Proteomes" id="UP000790709"/>
    </source>
</evidence>
<dbReference type="EMBL" id="MU266442">
    <property type="protein sequence ID" value="KAH7923807.1"/>
    <property type="molecule type" value="Genomic_DNA"/>
</dbReference>
<accession>A0ACB8BG74</accession>
<sequence>MPSFSSASIGSITHGDPGYKLNGAVTPASFAGSTGSVPPLSIPTPSGRQSQGPAIQYDTPGIPQGPVYNYGSASPSPTSPASRDTSYMFGSAQPPATVGTVDAAALKTWCQRIGNKFELKAEQYSDLQQFINLGKNLDTGDLRLRIWQQATTYKVLNAILAQRVEYTAFKSVLNDASKRLATSFKLSKDQMDQILITSKDLTFQPDRMEYMTLHLDVETYIRNNAAVLGFSSVIGDPVREKALRAGCKAKASSARNQYRGYIAASIKGPKMCNLETATFRMAEKLKRGGPGANLRLKYQLHVVILRFYAWDHFYLVPNESLSPEDEREPEEVQEEADRDSEDGTIAPPAKRPRVGGKVKKGQDFWSVMDCLLACAIAQRGKDKKTTDWCTFLRHIIGIDQMRHGKGQGIYMPILPALYTGPLASPAAAANGTADAGSSGNGISLNNGESSGSASYPEGGYSASDSLLSFGFPN</sequence>
<dbReference type="Proteomes" id="UP000790709">
    <property type="component" value="Unassembled WGS sequence"/>
</dbReference>